<dbReference type="CDD" id="cd00060">
    <property type="entry name" value="FHA"/>
    <property type="match status" value="1"/>
</dbReference>
<accession>A0A9W4GNS6</accession>
<dbReference type="Pfam" id="PF08044">
    <property type="entry name" value="DUF1707"/>
    <property type="match status" value="1"/>
</dbReference>
<gene>
    <name evidence="3" type="ORF">SCOCK_10335</name>
</gene>
<evidence type="ECO:0000256" key="1">
    <source>
        <dbReference type="ARBA" id="ARBA00022553"/>
    </source>
</evidence>
<dbReference type="PROSITE" id="PS50006">
    <property type="entry name" value="FHA_DOMAIN"/>
    <property type="match status" value="1"/>
</dbReference>
<feature type="domain" description="FHA" evidence="2">
    <location>
        <begin position="124"/>
        <end position="173"/>
    </location>
</feature>
<dbReference type="PANTHER" id="PTHR23308">
    <property type="entry name" value="NUCLEAR INHIBITOR OF PROTEIN PHOSPHATASE-1"/>
    <property type="match status" value="1"/>
</dbReference>
<protein>
    <submittedName>
        <fullName evidence="3">FHA domain-containing protein</fullName>
    </submittedName>
</protein>
<dbReference type="Proteomes" id="UP001152519">
    <property type="component" value="Unassembled WGS sequence"/>
</dbReference>
<dbReference type="Gene3D" id="2.60.200.20">
    <property type="match status" value="1"/>
</dbReference>
<reference evidence="3" key="1">
    <citation type="submission" date="2021-05" db="EMBL/GenBank/DDBJ databases">
        <authorList>
            <person name="Arsene-Ploetze F."/>
        </authorList>
    </citation>
    <scope>NUCLEOTIDE SEQUENCE</scope>
    <source>
        <strain evidence="3">DSM 42138</strain>
    </source>
</reference>
<dbReference type="AlphaFoldDB" id="A0A9W4GNS6"/>
<dbReference type="EMBL" id="CAJSLV010000001">
    <property type="protein sequence ID" value="CAG6390867.1"/>
    <property type="molecule type" value="Genomic_DNA"/>
</dbReference>
<evidence type="ECO:0000313" key="3">
    <source>
        <dbReference type="EMBL" id="CAG6390867.1"/>
    </source>
</evidence>
<dbReference type="SUPFAM" id="SSF49879">
    <property type="entry name" value="SMAD/FHA domain"/>
    <property type="match status" value="1"/>
</dbReference>
<dbReference type="Pfam" id="PF00498">
    <property type="entry name" value="FHA"/>
    <property type="match status" value="1"/>
</dbReference>
<organism evidence="3 4">
    <name type="scientific">Actinacidiphila cocklensis</name>
    <dbReference type="NCBI Taxonomy" id="887465"/>
    <lineage>
        <taxon>Bacteria</taxon>
        <taxon>Bacillati</taxon>
        <taxon>Actinomycetota</taxon>
        <taxon>Actinomycetes</taxon>
        <taxon>Kitasatosporales</taxon>
        <taxon>Streptomycetaceae</taxon>
        <taxon>Actinacidiphila</taxon>
    </lineage>
</organism>
<comment type="caution">
    <text evidence="3">The sequence shown here is derived from an EMBL/GenBank/DDBJ whole genome shotgun (WGS) entry which is preliminary data.</text>
</comment>
<proteinExistence type="predicted"/>
<dbReference type="InterPro" id="IPR012551">
    <property type="entry name" value="DUF1707_SHOCT-like"/>
</dbReference>
<dbReference type="InterPro" id="IPR050923">
    <property type="entry name" value="Cell_Proc_Reg/RNA_Proc"/>
</dbReference>
<keyword evidence="4" id="KW-1185">Reference proteome</keyword>
<keyword evidence="1" id="KW-0597">Phosphoprotein</keyword>
<dbReference type="InterPro" id="IPR000253">
    <property type="entry name" value="FHA_dom"/>
</dbReference>
<evidence type="ECO:0000313" key="4">
    <source>
        <dbReference type="Proteomes" id="UP001152519"/>
    </source>
</evidence>
<evidence type="ECO:0000259" key="2">
    <source>
        <dbReference type="PROSITE" id="PS50006"/>
    </source>
</evidence>
<dbReference type="InterPro" id="IPR008984">
    <property type="entry name" value="SMAD_FHA_dom_sf"/>
</dbReference>
<sequence>MMQYQGEVPPSRASDAEREHVLDLLRAAAVEGRLSHETFVLRMELVLAARSHAQLRSAVEDLPGAEVVPPAAEVVPPAATPGGLRRFLRRAAAAPVGLATRVRRRYRVRRLPVLALPPAGSQTLVIGRAPGSGLRLSHETVSRSHAVLTCAADGWSLRDLSSLNGTLVNGRRLVGQAPVRPGDWVAFGRMHFRLAAP</sequence>
<name>A0A9W4GNS6_9ACTN</name>
<dbReference type="SMART" id="SM00240">
    <property type="entry name" value="FHA"/>
    <property type="match status" value="1"/>
</dbReference>